<feature type="compositionally biased region" description="Basic and acidic residues" evidence="2">
    <location>
        <begin position="719"/>
        <end position="728"/>
    </location>
</feature>
<dbReference type="RefSeq" id="WP_013257201.1">
    <property type="nucleotide sequence ID" value="NC_014365.1"/>
</dbReference>
<feature type="coiled-coil region" evidence="1">
    <location>
        <begin position="249"/>
        <end position="283"/>
    </location>
</feature>
<dbReference type="AlphaFoldDB" id="E1QDV9"/>
<dbReference type="Proteomes" id="UP000009047">
    <property type="component" value="Chromosome"/>
</dbReference>
<dbReference type="OrthoDB" id="9905093at2"/>
<protein>
    <submittedName>
        <fullName evidence="3">Chromosome segregation ATPase</fullName>
    </submittedName>
</protein>
<dbReference type="KEGG" id="dbr:Deba_0370"/>
<dbReference type="STRING" id="644282.Deba_0370"/>
<evidence type="ECO:0000256" key="2">
    <source>
        <dbReference type="SAM" id="MobiDB-lite"/>
    </source>
</evidence>
<dbReference type="eggNOG" id="COG1196">
    <property type="taxonomic scope" value="Bacteria"/>
</dbReference>
<gene>
    <name evidence="3" type="ordered locus">Deba_0370</name>
</gene>
<proteinExistence type="predicted"/>
<reference evidence="3 4" key="1">
    <citation type="journal article" date="2010" name="Stand. Genomic Sci.">
        <title>Complete genome sequence of Desulfarculus baarsii type strain (2st14).</title>
        <authorList>
            <person name="Sun H."/>
            <person name="Spring S."/>
            <person name="Lapidus A."/>
            <person name="Davenport K."/>
            <person name="Del Rio T.G."/>
            <person name="Tice H."/>
            <person name="Nolan M."/>
            <person name="Copeland A."/>
            <person name="Cheng J.F."/>
            <person name="Lucas S."/>
            <person name="Tapia R."/>
            <person name="Goodwin L."/>
            <person name="Pitluck S."/>
            <person name="Ivanova N."/>
            <person name="Pagani I."/>
            <person name="Mavromatis K."/>
            <person name="Ovchinnikova G."/>
            <person name="Pati A."/>
            <person name="Chen A."/>
            <person name="Palaniappan K."/>
            <person name="Hauser L."/>
            <person name="Chang Y.J."/>
            <person name="Jeffries C.D."/>
            <person name="Detter J.C."/>
            <person name="Han C."/>
            <person name="Rohde M."/>
            <person name="Brambilla E."/>
            <person name="Goker M."/>
            <person name="Woyke T."/>
            <person name="Bristow J."/>
            <person name="Eisen J.A."/>
            <person name="Markowitz V."/>
            <person name="Hugenholtz P."/>
            <person name="Kyrpides N.C."/>
            <person name="Klenk H.P."/>
            <person name="Land M."/>
        </authorList>
    </citation>
    <scope>NUCLEOTIDE SEQUENCE [LARGE SCALE GENOMIC DNA]</scope>
    <source>
        <strain evidence="4">ATCC 33931 / DSM 2075 / LMG 7858 / VKM B-1802 / 2st14</strain>
    </source>
</reference>
<organism evidence="3 4">
    <name type="scientific">Desulfarculus baarsii (strain ATCC 33931 / DSM 2075 / LMG 7858 / VKM B-1802 / 2st14)</name>
    <dbReference type="NCBI Taxonomy" id="644282"/>
    <lineage>
        <taxon>Bacteria</taxon>
        <taxon>Pseudomonadati</taxon>
        <taxon>Thermodesulfobacteriota</taxon>
        <taxon>Desulfarculia</taxon>
        <taxon>Desulfarculales</taxon>
        <taxon>Desulfarculaceae</taxon>
        <taxon>Desulfarculus</taxon>
    </lineage>
</organism>
<feature type="region of interest" description="Disordered" evidence="2">
    <location>
        <begin position="719"/>
        <end position="742"/>
    </location>
</feature>
<evidence type="ECO:0000313" key="4">
    <source>
        <dbReference type="Proteomes" id="UP000009047"/>
    </source>
</evidence>
<dbReference type="HOGENOM" id="CLU_264075_0_0_7"/>
<feature type="coiled-coil region" evidence="1">
    <location>
        <begin position="176"/>
        <end position="205"/>
    </location>
</feature>
<feature type="region of interest" description="Disordered" evidence="2">
    <location>
        <begin position="589"/>
        <end position="611"/>
    </location>
</feature>
<evidence type="ECO:0000313" key="3">
    <source>
        <dbReference type="EMBL" id="ADK83745.1"/>
    </source>
</evidence>
<dbReference type="EMBL" id="CP002085">
    <property type="protein sequence ID" value="ADK83745.1"/>
    <property type="molecule type" value="Genomic_DNA"/>
</dbReference>
<name>E1QDV9_DESB2</name>
<sequence length="1269" mass="138874">MADDHADSIAELAALVERLSRAWLAAAPQGAPAGGESVAGRPLAAWLAELWPGAAGWSGLAVDEELAALHLSRRGQERRLRLSELERLRANMDKAQARINQMRHGADQRLEAFGQALQKAQAAEERQRAMAQEAAAAARQHRKQVLAHNRWLQGLTPLGRKAFRDAQGRQVDWDHVRQVEARRRAAEARQNAEEERAHMLGLELKEAMAQRAAAARDLALAQSADRHAARSEALAQAKLSAAAAGLSGRKALLIEAVEAEKQARELKLLCQKTRQLAQELLERAVVEAPADDPLPAARLALAEAQRRQAHRLRLEKILRAQDARLARLTRRGGEALKAVRRVNRQIEALELALPALVATLNGPQAADPAIRGKAASELSLLLAGLDDLTPQAAQAQLEVERLRLALELGLERAKGLLEAWREAVRLGREQRNAAGQGLERARQWAAQAAAAASQAQEAGRPVLLALGGLRHGQLAPALGRVIETVGALRQRAKAALADADTLEAALNDLGFVALNKPPMALKPHSLPLRRISGRNVHLSRLEALGKSARRWRGLAEGGLIRAVSQPLRQVALNLSGSLGLLAQDHGQLRQSLDQSREESSQLRQSLDQSNLQGRHLQENIARLKAVAHQQRQTIQQQSALLAQADEERRKAAAVSHRLEQAVGDIENLSLMLERSRTMAEALRAKSLERHRRLRQSQADLAAAMSHVEISRQRQLELETTRKAPERAQGRLQASRQRLERATAQRDELQSRLAAVEAAQAANDLRQAQAGGIQAELEAAREEARRWAALAGDMVVAMGLGHQRNQELERQVLDLAGQADDLRQRLGQLGVFLALAAKGQRAQLSSAQMSRLLERLRGARQRLAAAGRGAMGQLLLIGGLVSGLILFAADNPSKATLRGPDSVAGRALDHGEEPAEIARAAQRDQAQAVLADSTVGGPRPLPLYKPNPEMTLEERALTRRLASAAHLSPKALLRSARQLFPDRDVIDAADLHELVDASQVLAKRHPLIFQELAVRGLPKTALGLAAVTPAAEEGRALFLDRLYREYRDLGFTDELALAALTQNETAVRRLKDQWQPSQWFHGKVRPLPEVESMSLEQFVERMAPYIADRAKVFMKLKDMPVSGDIALYGRNLAFDIYCAAHKFQVPLTFMLAIGHQETWYANILGDNDLSASPFQIYQPTKLTIIDSMATAGMVAPPKTIDLQQNLSMAVFMAAYHLRELMQQAHAPAQGNRPATIDMDRVMKAYNGSDSYAGKVAGRQGELAMFLAQNL</sequence>
<feature type="coiled-coil region" evidence="1">
    <location>
        <begin position="78"/>
        <end position="140"/>
    </location>
</feature>
<keyword evidence="1" id="KW-0175">Coiled coil</keyword>
<keyword evidence="4" id="KW-1185">Reference proteome</keyword>
<evidence type="ECO:0000256" key="1">
    <source>
        <dbReference type="SAM" id="Coils"/>
    </source>
</evidence>
<accession>E1QDV9</accession>